<comment type="caution">
    <text evidence="3">The sequence shown here is derived from an EMBL/GenBank/DDBJ whole genome shotgun (WGS) entry which is preliminary data.</text>
</comment>
<evidence type="ECO:0000256" key="2">
    <source>
        <dbReference type="SAM" id="Phobius"/>
    </source>
</evidence>
<feature type="compositionally biased region" description="Low complexity" evidence="1">
    <location>
        <begin position="259"/>
        <end position="273"/>
    </location>
</feature>
<keyword evidence="2" id="KW-1133">Transmembrane helix</keyword>
<feature type="transmembrane region" description="Helical" evidence="2">
    <location>
        <begin position="520"/>
        <end position="540"/>
    </location>
</feature>
<feature type="region of interest" description="Disordered" evidence="1">
    <location>
        <begin position="220"/>
        <end position="243"/>
    </location>
</feature>
<sequence>MHFRRHSPTRLHPVASPTDSINAQSPPKTSTRTQKTLEEILALSASLTKPLPQEPQNVTNHYHFSSSPQSDRSSEQHRSPTREPRSKKTGHATIHTDATATQAEFESDAFAVHMPTTRLPIMDRTTSPTKTSPAAQAAAYQTYKEKARQVRERNNSQGVRVPSKIVSYDCASPTTAGHRAPLVKENDPLKNLPTPAGSFPISPPLPQTGWTRPQPIYRAHAQGSRGISPPRKTQTPRKTVAIASTARVTNKWYTIQSDSEAGASCSSSSPSSSPTRQPRQPAIKVRVKPRVLVPEAERVQTESRYSFYNRPSLVSSPPTSRSPSPVKSMPNFTRHNSIEGDSIFGYRSKDIGGAVAGASSTSGSDKEKEKRRTPEKPKKTVPKRTLTSRFPWLKPSGPRIAKPVTAPAISTAATTTQTQTQTRGYVDPFVRHATPPAPTSPVLRTPIAIRPASPRKFAPETAVPESQGKFDSGFAQIKGLTFLLLKIGFFLYGVVALWYVLDAIREVFNTLSAPFRAVKWAWGFVWLLCLWIMRIGIIMWDKWVFKVLLQSGWMWKMR</sequence>
<dbReference type="Proteomes" id="UP001140560">
    <property type="component" value="Unassembled WGS sequence"/>
</dbReference>
<keyword evidence="4" id="KW-1185">Reference proteome</keyword>
<feature type="compositionally biased region" description="Low complexity" evidence="1">
    <location>
        <begin position="310"/>
        <end position="328"/>
    </location>
</feature>
<evidence type="ECO:0000256" key="1">
    <source>
        <dbReference type="SAM" id="MobiDB-lite"/>
    </source>
</evidence>
<reference evidence="3" key="1">
    <citation type="submission" date="2022-10" db="EMBL/GenBank/DDBJ databases">
        <title>Tapping the CABI collections for fungal endophytes: first genome assemblies for Collariella, Neodidymelliopsis, Ascochyta clinopodiicola, Didymella pomorum, Didymosphaeria variabile, Neocosmospora piperis and Neocucurbitaria cava.</title>
        <authorList>
            <person name="Hill R."/>
        </authorList>
    </citation>
    <scope>NUCLEOTIDE SEQUENCE</scope>
    <source>
        <strain evidence="3">IMI 356814</strain>
    </source>
</reference>
<feature type="region of interest" description="Disordered" evidence="1">
    <location>
        <begin position="309"/>
        <end position="334"/>
    </location>
</feature>
<organism evidence="3 4">
    <name type="scientific">Neocucurbitaria cava</name>
    <dbReference type="NCBI Taxonomy" id="798079"/>
    <lineage>
        <taxon>Eukaryota</taxon>
        <taxon>Fungi</taxon>
        <taxon>Dikarya</taxon>
        <taxon>Ascomycota</taxon>
        <taxon>Pezizomycotina</taxon>
        <taxon>Dothideomycetes</taxon>
        <taxon>Pleosporomycetidae</taxon>
        <taxon>Pleosporales</taxon>
        <taxon>Pleosporineae</taxon>
        <taxon>Cucurbitariaceae</taxon>
        <taxon>Neocucurbitaria</taxon>
    </lineage>
</organism>
<feature type="compositionally biased region" description="Polar residues" evidence="1">
    <location>
        <begin position="17"/>
        <end position="34"/>
    </location>
</feature>
<feature type="compositionally biased region" description="Basic and acidic residues" evidence="1">
    <location>
        <begin position="364"/>
        <end position="378"/>
    </location>
</feature>
<proteinExistence type="predicted"/>
<protein>
    <submittedName>
        <fullName evidence="3">Uncharacterized protein</fullName>
    </submittedName>
</protein>
<dbReference type="OrthoDB" id="3755781at2759"/>
<name>A0A9W8XYA5_9PLEO</name>
<feature type="compositionally biased region" description="Polar residues" evidence="1">
    <location>
        <begin position="54"/>
        <end position="64"/>
    </location>
</feature>
<evidence type="ECO:0000313" key="4">
    <source>
        <dbReference type="Proteomes" id="UP001140560"/>
    </source>
</evidence>
<keyword evidence="2" id="KW-0812">Transmembrane</keyword>
<feature type="compositionally biased region" description="Basic and acidic residues" evidence="1">
    <location>
        <begin position="72"/>
        <end position="86"/>
    </location>
</feature>
<evidence type="ECO:0000313" key="3">
    <source>
        <dbReference type="EMBL" id="KAJ4363029.1"/>
    </source>
</evidence>
<accession>A0A9W8XYA5</accession>
<gene>
    <name evidence="3" type="ORF">N0V83_010147</name>
</gene>
<feature type="transmembrane region" description="Helical" evidence="2">
    <location>
        <begin position="479"/>
        <end position="500"/>
    </location>
</feature>
<feature type="region of interest" description="Disordered" evidence="1">
    <location>
        <begin position="1"/>
        <end position="94"/>
    </location>
</feature>
<feature type="region of interest" description="Disordered" evidence="1">
    <location>
        <begin position="354"/>
        <end position="383"/>
    </location>
</feature>
<dbReference type="EMBL" id="JAPEUY010000020">
    <property type="protein sequence ID" value="KAJ4363029.1"/>
    <property type="molecule type" value="Genomic_DNA"/>
</dbReference>
<feature type="compositionally biased region" description="Low complexity" evidence="1">
    <location>
        <begin position="354"/>
        <end position="363"/>
    </location>
</feature>
<dbReference type="AlphaFoldDB" id="A0A9W8XYA5"/>
<feature type="region of interest" description="Disordered" evidence="1">
    <location>
        <begin position="259"/>
        <end position="288"/>
    </location>
</feature>
<keyword evidence="2" id="KW-0472">Membrane</keyword>